<dbReference type="RefSeq" id="WP_015532870.1">
    <property type="nucleotide sequence ID" value="NZ_CP045612.1"/>
</dbReference>
<evidence type="ECO:0000259" key="2">
    <source>
        <dbReference type="Pfam" id="PF00534"/>
    </source>
</evidence>
<feature type="domain" description="Glycosyl transferase family 1" evidence="2">
    <location>
        <begin position="220"/>
        <end position="367"/>
    </location>
</feature>
<dbReference type="PANTHER" id="PTHR46401:SF2">
    <property type="entry name" value="GLYCOSYLTRANSFERASE WBBK-RELATED"/>
    <property type="match status" value="1"/>
</dbReference>
<dbReference type="SUPFAM" id="SSF53756">
    <property type="entry name" value="UDP-Glycosyltransferase/glycogen phosphorylase"/>
    <property type="match status" value="1"/>
</dbReference>
<dbReference type="AlphaFoldDB" id="A0A3E4N9B6"/>
<proteinExistence type="predicted"/>
<name>A0A3E4N9B6_9BACE</name>
<sequence>MKIAIIAYGFSGSTLPLAKHLRKRGHIVTCFYLVDPGTSSLEGIDFDCSYLRPGIHTVKSSFVNQYFVDDEILIYTVVLVRKRQNLGNTILNKIIGKIDHNTIYGLCDRIKKEKYDLINLVGHTHPMELIGKYLLDQKLFYSLHEVMKNHAEAKADANVAASFALKNGIPIIVHSLKSFNDISTFSRKLGNTSFLKLIRFGMFETFQEYRQMGYNPEISDNFLLFIGYILPYKGLSILYDACELLEKERILNFKIVVAGKGYDPILPKLKANKHFILKNKYITNQEFVDLISSCKSVVCPYLSASQSGIPQVASIFSKPVIASNVGAFPEVIRTGKNGILIESANKEELAAAINKIMCDNQYYDNLSPQLLGADESFLYDWNFICNQYEDFFNEIVN</sequence>
<dbReference type="GO" id="GO:0016757">
    <property type="term" value="F:glycosyltransferase activity"/>
    <property type="evidence" value="ECO:0007669"/>
    <property type="project" value="InterPro"/>
</dbReference>
<dbReference type="Pfam" id="PF00534">
    <property type="entry name" value="Glycos_transf_1"/>
    <property type="match status" value="1"/>
</dbReference>
<keyword evidence="1 3" id="KW-0808">Transferase</keyword>
<dbReference type="GeneID" id="69480612"/>
<gene>
    <name evidence="3" type="ORF">DXD03_19665</name>
</gene>
<protein>
    <submittedName>
        <fullName evidence="3">Glycosyltransferase</fullName>
    </submittedName>
</protein>
<dbReference type="CDD" id="cd03801">
    <property type="entry name" value="GT4_PimA-like"/>
    <property type="match status" value="1"/>
</dbReference>
<evidence type="ECO:0000313" key="4">
    <source>
        <dbReference type="Proteomes" id="UP000261210"/>
    </source>
</evidence>
<evidence type="ECO:0000256" key="1">
    <source>
        <dbReference type="ARBA" id="ARBA00022679"/>
    </source>
</evidence>
<accession>A0A3E4N9B6</accession>
<dbReference type="GO" id="GO:0009103">
    <property type="term" value="P:lipopolysaccharide biosynthetic process"/>
    <property type="evidence" value="ECO:0007669"/>
    <property type="project" value="TreeGrafter"/>
</dbReference>
<dbReference type="Gene3D" id="3.40.50.2000">
    <property type="entry name" value="Glycogen Phosphorylase B"/>
    <property type="match status" value="2"/>
</dbReference>
<dbReference type="EMBL" id="QSQU01000036">
    <property type="protein sequence ID" value="RGK58631.1"/>
    <property type="molecule type" value="Genomic_DNA"/>
</dbReference>
<evidence type="ECO:0000313" key="3">
    <source>
        <dbReference type="EMBL" id="RGK58631.1"/>
    </source>
</evidence>
<dbReference type="Proteomes" id="UP000261210">
    <property type="component" value="Unassembled WGS sequence"/>
</dbReference>
<organism evidence="3 4">
    <name type="scientific">Bacteroides xylanisolvens</name>
    <dbReference type="NCBI Taxonomy" id="371601"/>
    <lineage>
        <taxon>Bacteria</taxon>
        <taxon>Pseudomonadati</taxon>
        <taxon>Bacteroidota</taxon>
        <taxon>Bacteroidia</taxon>
        <taxon>Bacteroidales</taxon>
        <taxon>Bacteroidaceae</taxon>
        <taxon>Bacteroides</taxon>
    </lineage>
</organism>
<reference evidence="3 4" key="1">
    <citation type="submission" date="2018-08" db="EMBL/GenBank/DDBJ databases">
        <title>A genome reference for cultivated species of the human gut microbiota.</title>
        <authorList>
            <person name="Zou Y."/>
            <person name="Xue W."/>
            <person name="Luo G."/>
        </authorList>
    </citation>
    <scope>NUCLEOTIDE SEQUENCE [LARGE SCALE GENOMIC DNA]</scope>
    <source>
        <strain evidence="3 4">TF10-34</strain>
    </source>
</reference>
<comment type="caution">
    <text evidence="3">The sequence shown here is derived from an EMBL/GenBank/DDBJ whole genome shotgun (WGS) entry which is preliminary data.</text>
</comment>
<dbReference type="PANTHER" id="PTHR46401">
    <property type="entry name" value="GLYCOSYLTRANSFERASE WBBK-RELATED"/>
    <property type="match status" value="1"/>
</dbReference>
<dbReference type="InterPro" id="IPR001296">
    <property type="entry name" value="Glyco_trans_1"/>
</dbReference>